<dbReference type="AlphaFoldDB" id="A0A9D1SXW0"/>
<dbReference type="Proteomes" id="UP000886891">
    <property type="component" value="Unassembled WGS sequence"/>
</dbReference>
<organism evidence="1 2">
    <name type="scientific">Candidatus Stercoripulliclostridium merdipullorum</name>
    <dbReference type="NCBI Taxonomy" id="2840952"/>
    <lineage>
        <taxon>Bacteria</taxon>
        <taxon>Bacillati</taxon>
        <taxon>Bacillota</taxon>
        <taxon>Clostridia</taxon>
        <taxon>Eubacteriales</taxon>
        <taxon>Candidatus Stercoripulliclostridium</taxon>
    </lineage>
</organism>
<proteinExistence type="predicted"/>
<accession>A0A9D1SXW0</accession>
<dbReference type="InterPro" id="IPR025586">
    <property type="entry name" value="PcfJ"/>
</dbReference>
<dbReference type="Pfam" id="PF14284">
    <property type="entry name" value="PcfJ"/>
    <property type="match status" value="1"/>
</dbReference>
<comment type="caution">
    <text evidence="1">The sequence shown here is derived from an EMBL/GenBank/DDBJ whole genome shotgun (WGS) entry which is preliminary data.</text>
</comment>
<reference evidence="1" key="2">
    <citation type="journal article" date="2021" name="PeerJ">
        <title>Extensive microbial diversity within the chicken gut microbiome revealed by metagenomics and culture.</title>
        <authorList>
            <person name="Gilroy R."/>
            <person name="Ravi A."/>
            <person name="Getino M."/>
            <person name="Pursley I."/>
            <person name="Horton D.L."/>
            <person name="Alikhan N.F."/>
            <person name="Baker D."/>
            <person name="Gharbi K."/>
            <person name="Hall N."/>
            <person name="Watson M."/>
            <person name="Adriaenssens E.M."/>
            <person name="Foster-Nyarko E."/>
            <person name="Jarju S."/>
            <person name="Secka A."/>
            <person name="Antonio M."/>
            <person name="Oren A."/>
            <person name="Chaudhuri R.R."/>
            <person name="La Ragione R."/>
            <person name="Hildebrand F."/>
            <person name="Pallen M.J."/>
        </authorList>
    </citation>
    <scope>NUCLEOTIDE SEQUENCE</scope>
    <source>
        <strain evidence="1">23406</strain>
    </source>
</reference>
<evidence type="ECO:0000313" key="1">
    <source>
        <dbReference type="EMBL" id="HIV00282.1"/>
    </source>
</evidence>
<name>A0A9D1SXW0_9FIRM</name>
<dbReference type="EMBL" id="DVOH01000029">
    <property type="protein sequence ID" value="HIV00282.1"/>
    <property type="molecule type" value="Genomic_DNA"/>
</dbReference>
<protein>
    <submittedName>
        <fullName evidence="1">PcfJ domain-containing protein</fullName>
    </submittedName>
</protein>
<reference evidence="1" key="1">
    <citation type="submission" date="2020-10" db="EMBL/GenBank/DDBJ databases">
        <authorList>
            <person name="Gilroy R."/>
        </authorList>
    </citation>
    <scope>NUCLEOTIDE SEQUENCE</scope>
    <source>
        <strain evidence="1">23406</strain>
    </source>
</reference>
<gene>
    <name evidence="1" type="ORF">IAB14_04100</name>
</gene>
<sequence>MNTYDNSRAKTIARLFLCQKQHTVADLQAYKKYRMQLSKEAELKELRTFFKNDLEKFVLYIRSQNTNPYSYRDYLRACNYLGLDMTENKNRFPHDFKRWHDIRIDEYNTAKALKDEQERKALYDRFAAVASKYLGLEYDKKSVYIAIIAQKPSDLIHEGELLHHCVGRMGYDQKFAREESLIFFIRTKEQPDVPFVTIEYSPAQKRILQCYGDHDSKPTEEVINFVHKKWLPYANRKIKQLAAYPQRKLKLWQTTTALPLITPKRIFPLLWTLTVCSRNFGSSRLSSSKKVSILSPLAKKITLRTEISKGKPNLCPTK</sequence>
<evidence type="ECO:0000313" key="2">
    <source>
        <dbReference type="Proteomes" id="UP000886891"/>
    </source>
</evidence>